<dbReference type="NCBIfam" id="NF041558">
    <property type="entry name" value="NosP"/>
    <property type="match status" value="1"/>
</dbReference>
<dbReference type="SMART" id="SM00897">
    <property type="entry name" value="FIST"/>
    <property type="match status" value="1"/>
</dbReference>
<dbReference type="Pfam" id="PF08495">
    <property type="entry name" value="FIST"/>
    <property type="match status" value="1"/>
</dbReference>
<feature type="domain" description="FIST C-domain" evidence="2">
    <location>
        <begin position="236"/>
        <end position="366"/>
    </location>
</feature>
<feature type="domain" description="FIST" evidence="1">
    <location>
        <begin position="34"/>
        <end position="235"/>
    </location>
</feature>
<protein>
    <submittedName>
        <fullName evidence="3">Uncharacterized conserved protein, contains FIST_N domain</fullName>
    </submittedName>
</protein>
<dbReference type="STRING" id="1045558.SAMN05216175_101121"/>
<dbReference type="InterPro" id="IPR019494">
    <property type="entry name" value="FIST_C"/>
</dbReference>
<evidence type="ECO:0000259" key="2">
    <source>
        <dbReference type="SMART" id="SM01204"/>
    </source>
</evidence>
<proteinExistence type="predicted"/>
<sequence>MAEPAVTCFSNHSDPFAAAAELQQQLRQQLRFEDLGCVLFFCTAEYDLSLLAEAMNQAFEGVQLAGCTTAGEITAEGYAQGAISAIGFNRRHFAVETCLIRAMDDFSLTHAQSVVESFINKGRVKQLAPIKGNSFVLTLLDGLSVQEEQVLATLSSALGNIPHFGGSAGDDIHLSHTHVFAHGAFYTGAAVVLLFNTDCEFEVFTTHHLLTLSEKLVVTSAERETRRVYELNAEPAAEEYAALIGVPVDELTPQVFALNPLAVRIGDDFYVRSIQKVNADLSLTFYCAVENGIVLTRMQRGDMLQNLTRQLERIEKKIGSPQLIIGCDCFLRRLEIEHLNIVQEASALLRQHKVVGFNTYGEHINGMHINQTFTGVVIGKPANE</sequence>
<gene>
    <name evidence="3" type="ORF">SAMN05216175_101121</name>
</gene>
<dbReference type="Pfam" id="PF10442">
    <property type="entry name" value="FIST_C"/>
    <property type="match status" value="1"/>
</dbReference>
<reference evidence="4" key="1">
    <citation type="submission" date="2016-10" db="EMBL/GenBank/DDBJ databases">
        <authorList>
            <person name="Varghese N."/>
            <person name="Submissions S."/>
        </authorList>
    </citation>
    <scope>NUCLEOTIDE SEQUENCE [LARGE SCALE GENOMIC DNA]</scope>
    <source>
        <strain evidence="4">CGMCC 1.10971</strain>
    </source>
</reference>
<name>A0A1I2LPE9_9GAMM</name>
<accession>A0A1I2LPE9</accession>
<dbReference type="PANTHER" id="PTHR40252:SF2">
    <property type="entry name" value="BLR0328 PROTEIN"/>
    <property type="match status" value="1"/>
</dbReference>
<evidence type="ECO:0000259" key="1">
    <source>
        <dbReference type="SMART" id="SM00897"/>
    </source>
</evidence>
<dbReference type="SMART" id="SM01204">
    <property type="entry name" value="FIST_C"/>
    <property type="match status" value="1"/>
</dbReference>
<keyword evidence="4" id="KW-1185">Reference proteome</keyword>
<evidence type="ECO:0000313" key="4">
    <source>
        <dbReference type="Proteomes" id="UP000198623"/>
    </source>
</evidence>
<dbReference type="RefSeq" id="WP_090723064.1">
    <property type="nucleotide sequence ID" value="NZ_FOOU01000001.1"/>
</dbReference>
<dbReference type="PANTHER" id="PTHR40252">
    <property type="entry name" value="BLR0328 PROTEIN"/>
    <property type="match status" value="1"/>
</dbReference>
<dbReference type="AlphaFoldDB" id="A0A1I2LPE9"/>
<organism evidence="3 4">
    <name type="scientific">Neptunomonas qingdaonensis</name>
    <dbReference type="NCBI Taxonomy" id="1045558"/>
    <lineage>
        <taxon>Bacteria</taxon>
        <taxon>Pseudomonadati</taxon>
        <taxon>Pseudomonadota</taxon>
        <taxon>Gammaproteobacteria</taxon>
        <taxon>Oceanospirillales</taxon>
        <taxon>Oceanospirillaceae</taxon>
        <taxon>Neptunomonas</taxon>
    </lineage>
</organism>
<dbReference type="Proteomes" id="UP000198623">
    <property type="component" value="Unassembled WGS sequence"/>
</dbReference>
<dbReference type="OrthoDB" id="9807948at2"/>
<dbReference type="EMBL" id="FOOU01000001">
    <property type="protein sequence ID" value="SFF80299.1"/>
    <property type="molecule type" value="Genomic_DNA"/>
</dbReference>
<dbReference type="InterPro" id="IPR013702">
    <property type="entry name" value="FIST_domain_N"/>
</dbReference>
<evidence type="ECO:0000313" key="3">
    <source>
        <dbReference type="EMBL" id="SFF80299.1"/>
    </source>
</evidence>